<evidence type="ECO:0000256" key="2">
    <source>
        <dbReference type="ARBA" id="ARBA00022664"/>
    </source>
</evidence>
<dbReference type="GO" id="GO:0031251">
    <property type="term" value="C:PAN complex"/>
    <property type="evidence" value="ECO:0007669"/>
    <property type="project" value="UniProtKB-UniRule"/>
</dbReference>
<dbReference type="InterPro" id="IPR041332">
    <property type="entry name" value="Pan3_CK"/>
</dbReference>
<evidence type="ECO:0000256" key="3">
    <source>
        <dbReference type="ARBA" id="ARBA00022741"/>
    </source>
</evidence>
<dbReference type="InterPro" id="IPR000719">
    <property type="entry name" value="Prot_kinase_dom"/>
</dbReference>
<reference evidence="8 9" key="1">
    <citation type="submission" date="2023-10" db="EMBL/GenBank/DDBJ databases">
        <title>Genomes of two closely related lineages of the louse Polyplax serrata with different host specificities.</title>
        <authorList>
            <person name="Martinu J."/>
            <person name="Tarabai H."/>
            <person name="Stefka J."/>
            <person name="Hypsa V."/>
        </authorList>
    </citation>
    <scope>NUCLEOTIDE SEQUENCE [LARGE SCALE GENOMIC DNA]</scope>
    <source>
        <strain evidence="8">HR10_N</strain>
    </source>
</reference>
<keyword evidence="3 6" id="KW-0547">Nucleotide-binding</keyword>
<gene>
    <name evidence="6" type="primary">PAN3</name>
    <name evidence="8" type="ORF">RUM43_002539</name>
</gene>
<keyword evidence="5 6" id="KW-0175">Coiled coil</keyword>
<evidence type="ECO:0000256" key="5">
    <source>
        <dbReference type="ARBA" id="ARBA00023054"/>
    </source>
</evidence>
<dbReference type="Proteomes" id="UP001372834">
    <property type="component" value="Unassembled WGS sequence"/>
</dbReference>
<feature type="region of interest" description="Knob domain" evidence="6">
    <location>
        <begin position="562"/>
        <end position="662"/>
    </location>
</feature>
<dbReference type="InterPro" id="IPR011009">
    <property type="entry name" value="Kinase-like_dom_sf"/>
</dbReference>
<feature type="binding site" evidence="6">
    <location>
        <begin position="337"/>
        <end position="344"/>
    </location>
    <ligand>
        <name>ATP</name>
        <dbReference type="ChEBI" id="CHEBI:30616"/>
    </ligand>
</feature>
<feature type="binding site" evidence="6">
    <location>
        <begin position="418"/>
        <end position="419"/>
    </location>
    <ligand>
        <name>ATP</name>
        <dbReference type="ChEBI" id="CHEBI:30616"/>
    </ligand>
</feature>
<dbReference type="EMBL" id="JAWJWE010000036">
    <property type="protein sequence ID" value="KAK6628723.1"/>
    <property type="molecule type" value="Genomic_DNA"/>
</dbReference>
<keyword evidence="1 6" id="KW-0963">Cytoplasm</keyword>
<dbReference type="Gene3D" id="1.10.287.3700">
    <property type="match status" value="1"/>
</dbReference>
<dbReference type="Gene3D" id="1.10.510.10">
    <property type="entry name" value="Transferase(Phosphotransferase) domain 1"/>
    <property type="match status" value="1"/>
</dbReference>
<comment type="similarity">
    <text evidence="6">Belongs to the protein kinase superfamily. PAN3 family.</text>
</comment>
<evidence type="ECO:0000256" key="6">
    <source>
        <dbReference type="HAMAP-Rule" id="MF_03181"/>
    </source>
</evidence>
<dbReference type="GO" id="GO:0004672">
    <property type="term" value="F:protein kinase activity"/>
    <property type="evidence" value="ECO:0007669"/>
    <property type="project" value="InterPro"/>
</dbReference>
<organism evidence="8 9">
    <name type="scientific">Polyplax serrata</name>
    <name type="common">Common mouse louse</name>
    <dbReference type="NCBI Taxonomy" id="468196"/>
    <lineage>
        <taxon>Eukaryota</taxon>
        <taxon>Metazoa</taxon>
        <taxon>Ecdysozoa</taxon>
        <taxon>Arthropoda</taxon>
        <taxon>Hexapoda</taxon>
        <taxon>Insecta</taxon>
        <taxon>Pterygota</taxon>
        <taxon>Neoptera</taxon>
        <taxon>Paraneoptera</taxon>
        <taxon>Psocodea</taxon>
        <taxon>Troctomorpha</taxon>
        <taxon>Phthiraptera</taxon>
        <taxon>Anoplura</taxon>
        <taxon>Polyplacidae</taxon>
        <taxon>Polyplax</taxon>
    </lineage>
</organism>
<proteinExistence type="inferred from homology"/>
<comment type="domain">
    <text evidence="6">The N-terminal zinc finger binds to poly(A) RNA.</text>
</comment>
<dbReference type="HAMAP" id="MF_03181">
    <property type="entry name" value="PAN3"/>
    <property type="match status" value="1"/>
</dbReference>
<dbReference type="FunFam" id="1.10.287.3700:FF:000001">
    <property type="entry name" value="PAN2-PAN3 deadenylation complex subunit PAN3"/>
    <property type="match status" value="1"/>
</dbReference>
<keyword evidence="4 6" id="KW-0067">ATP-binding</keyword>
<dbReference type="Gene3D" id="1.20.5.5160">
    <property type="match status" value="1"/>
</dbReference>
<evidence type="ECO:0000313" key="8">
    <source>
        <dbReference type="EMBL" id="KAK6628723.1"/>
    </source>
</evidence>
<comment type="subunit">
    <text evidence="6">Homodimer. Forms a heterotrimer with a catalytic subunit PAN2 to form the poly(A)-nuclease (PAN) deadenylation complex. Interacts (via PAM-2 motif) with poly(A)-binding protein (via PABC domain), conferring substrate specificity of the enzyme complex.</text>
</comment>
<dbReference type="GO" id="GO:0010606">
    <property type="term" value="P:positive regulation of cytoplasmic mRNA processing body assembly"/>
    <property type="evidence" value="ECO:0007669"/>
    <property type="project" value="UniProtKB-UniRule"/>
</dbReference>
<sequence length="662" mass="74217">MLERIVRQSKDRKNIVNLRNHGRTRSESGKCRSVCDAFIYFFNSHSGMDPLFMSFSEVNGVPQESKLATYMNHQNSSTPLINNTLSDAIGSITLDSTSNLSKDPVLLVHHDVISTSIRPLVGTSNGDSTNLTTPPPLRESPVLNSLLSDSIVHPAPTYRYQVNQENVGGTTYFYPATTVAGDSSASTVSPFQGYAGNHGHINQEESSPISSSPSYFVSDSIRNEILEKSALIMLQPDPQLYPDIPETVDNYHELVPLEPLPMGDPLHIGHSSTYKATHIKTGIRYCLRRIHGFRLSSTKCMVLVDMWKRLNHTNIVQLKEVFTTKAFGDNSIVFVHEYHPGSETLWNRHFSSEATGPTPFSSDPTAPRPYSHTKNTLLRHQHSSMLPENLLWNYIIQITAAVRVIHGAGLACRTLDPSKIIISSRNRIRLSCTGVTDVLTPDTSVTNPMALIPHYQQEDLTSLGKLVLALSCKSLLAVQRENIQTSLDLVGRTYSSDLKNLIVYLLHNQKRRTVTNLMPMIGARFYAQLEAIQIHADDMENELSKEIDNGRLCRLLAKLGTINERPELNLDPSWSETGDRYMLKLFRDYVFHQVTEDGRPWLEMSHIVQCLNKLDSGSLEKICLMSRDEQSVLVVSYEELKHCLEQSFNEVVTSASEKPSVL</sequence>
<dbReference type="GO" id="GO:0000289">
    <property type="term" value="P:nuclear-transcribed mRNA poly(A) tail shortening"/>
    <property type="evidence" value="ECO:0007669"/>
    <property type="project" value="UniProtKB-UniRule"/>
</dbReference>
<dbReference type="AlphaFoldDB" id="A0AAN8PCW2"/>
<comment type="caution">
    <text evidence="6">Lacks conserved residue(s) required for the propagation of feature annotation.</text>
</comment>
<dbReference type="PANTHER" id="PTHR12272">
    <property type="entry name" value="DEADENYLATION COMPLEX SUBUNIT PAN3"/>
    <property type="match status" value="1"/>
</dbReference>
<dbReference type="PANTHER" id="PTHR12272:SF11">
    <property type="entry name" value="PAN2-PAN3 DEADENYLATION COMPLEX SUBUNIT PAN3"/>
    <property type="match status" value="1"/>
</dbReference>
<evidence type="ECO:0000256" key="4">
    <source>
        <dbReference type="ARBA" id="ARBA00022840"/>
    </source>
</evidence>
<evidence type="ECO:0000313" key="9">
    <source>
        <dbReference type="Proteomes" id="UP001372834"/>
    </source>
</evidence>
<feature type="binding site" evidence="6">
    <location>
        <position position="288"/>
    </location>
    <ligand>
        <name>ATP</name>
        <dbReference type="ChEBI" id="CHEBI:30616"/>
    </ligand>
</feature>
<evidence type="ECO:0000256" key="1">
    <source>
        <dbReference type="ARBA" id="ARBA00022490"/>
    </source>
</evidence>
<dbReference type="GO" id="GO:0006397">
    <property type="term" value="P:mRNA processing"/>
    <property type="evidence" value="ECO:0007669"/>
    <property type="project" value="UniProtKB-KW"/>
</dbReference>
<feature type="domain" description="Protein kinase" evidence="7">
    <location>
        <begin position="254"/>
        <end position="526"/>
    </location>
</feature>
<dbReference type="PROSITE" id="PS50011">
    <property type="entry name" value="PROTEIN_KINASE_DOM"/>
    <property type="match status" value="1"/>
</dbReference>
<dbReference type="GO" id="GO:0005524">
    <property type="term" value="F:ATP binding"/>
    <property type="evidence" value="ECO:0007669"/>
    <property type="project" value="UniProtKB-UniRule"/>
</dbReference>
<comment type="subcellular location">
    <subcellularLocation>
        <location evidence="6">Cytoplasm</location>
        <location evidence="6">P-body</location>
    </subcellularLocation>
</comment>
<comment type="function">
    <text evidence="6">Regulatory subunit of the poly(A)-nuclease (PAN) deadenylation complex, one of two cytoplasmic mRNA deadenylases involved in general and miRNA-mediated mRNA turnover. PAN specifically shortens poly(A) tails of RNA and the activity is stimulated by poly(A)-binding protein (PABP). PAN deadenylation is followed by rapid degradation of the shortened mRNA tails by the CCR4-NOT complex. Deadenylated mRNAs are then degraded by two alternative mechanisms, namely exosome-mediated 3'-5' exonucleolytic degradation, or deadenlyation-dependent mRNA decaping and subsequent 5'-3' exonucleolytic degradation by XRN1. PAN3 acts as a positive regulator for PAN activity, recruiting the catalytic subunit PAN2 to mRNA via its interaction with RNA and PABP, and to miRNA targets via its interaction with GW182 family proteins.</text>
</comment>
<accession>A0AAN8PCW2</accession>
<dbReference type="FunFam" id="1.10.510.10:FF:000451">
    <property type="entry name" value="PAN2-PAN3 deadenylation complex subunit PAN3"/>
    <property type="match status" value="1"/>
</dbReference>
<dbReference type="Pfam" id="PF18101">
    <property type="entry name" value="Pan3_CK"/>
    <property type="match status" value="1"/>
</dbReference>
<feature type="coiled-coil region" evidence="6">
    <location>
        <begin position="523"/>
        <end position="561"/>
    </location>
</feature>
<name>A0AAN8PCW2_POLSC</name>
<protein>
    <recommendedName>
        <fullName evidence="6">PAN2-PAN3 deadenylation complex subunit PAN3</fullName>
    </recommendedName>
    <alternativeName>
        <fullName evidence="6">PAB1P-dependent poly(A)-specific ribonuclease</fullName>
    </alternativeName>
    <alternativeName>
        <fullName evidence="6">Poly(A)-nuclease deadenylation complex subunit 3</fullName>
        <shortName evidence="6">PAN deadenylation complex subunit 3</shortName>
    </alternativeName>
</protein>
<evidence type="ECO:0000259" key="7">
    <source>
        <dbReference type="PROSITE" id="PS50011"/>
    </source>
</evidence>
<dbReference type="SMART" id="SM00220">
    <property type="entry name" value="S_TKc"/>
    <property type="match status" value="1"/>
</dbReference>
<dbReference type="GO" id="GO:0008143">
    <property type="term" value="F:poly(A) binding"/>
    <property type="evidence" value="ECO:0007669"/>
    <property type="project" value="TreeGrafter"/>
</dbReference>
<dbReference type="GO" id="GO:0000932">
    <property type="term" value="C:P-body"/>
    <property type="evidence" value="ECO:0007669"/>
    <property type="project" value="UniProtKB-SubCell"/>
</dbReference>
<dbReference type="SUPFAM" id="SSF56112">
    <property type="entry name" value="Protein kinase-like (PK-like)"/>
    <property type="match status" value="1"/>
</dbReference>
<comment type="domain">
    <text evidence="6">Contains a pseudokinase domain. The protein kinase domain is predicted to be catalytically inactive because some of the residues important for catalytic activity are substituted and it lacks the equivalent of the binding site for a peptide substrate. However, it has retained an ATP-binding site and ATP-binding is required for mRNA degradation, stimulating the activity of the PAN2 nuclease in vitro. The nucleotide-binding site is juxtaposed to the RNase active site of PAN2 in the complex and may actually bind nucleosides of a poly(A) RNA rather than ATP, feeding the poly(A)-tail to the active site of the deadenylase and thus increasing the efficiency with which this distributive enzyme degrades oligo(A) RNAs.</text>
</comment>
<dbReference type="InterPro" id="IPR030844">
    <property type="entry name" value="PAN3"/>
</dbReference>
<keyword evidence="2 6" id="KW-0507">mRNA processing</keyword>
<comment type="caution">
    <text evidence="8">The sequence shown here is derived from an EMBL/GenBank/DDBJ whole genome shotgun (WGS) entry which is preliminary data.</text>
</comment>
<comment type="domain">
    <text evidence="6">The pseudokinase domain, the coiled-coil (CC), and C-terminal knob domain (CK) form a structural unit (PKC) that forms an extensive high-affinity interaction surface for PAN2.</text>
</comment>